<dbReference type="RefSeq" id="WP_154251097.1">
    <property type="nucleotide sequence ID" value="NZ_JADMSX010000058.1"/>
</dbReference>
<dbReference type="SMART" id="SM00530">
    <property type="entry name" value="HTH_XRE"/>
    <property type="match status" value="1"/>
</dbReference>
<comment type="caution">
    <text evidence="2">The sequence shown here is derived from an EMBL/GenBank/DDBJ whole genome shotgun (WGS) entry which is preliminary data.</text>
</comment>
<dbReference type="PROSITE" id="PS50943">
    <property type="entry name" value="HTH_CROC1"/>
    <property type="match status" value="1"/>
</dbReference>
<dbReference type="InterPro" id="IPR001387">
    <property type="entry name" value="Cro/C1-type_HTH"/>
</dbReference>
<dbReference type="CDD" id="cd00093">
    <property type="entry name" value="HTH_XRE"/>
    <property type="match status" value="1"/>
</dbReference>
<dbReference type="AlphaFoldDB" id="A0A6I2RR15"/>
<protein>
    <submittedName>
        <fullName evidence="2">Helix-turn-helix domain-containing protein</fullName>
    </submittedName>
</protein>
<evidence type="ECO:0000313" key="3">
    <source>
        <dbReference type="Proteomes" id="UP000429811"/>
    </source>
</evidence>
<dbReference type="Pfam" id="PF01381">
    <property type="entry name" value="HTH_3"/>
    <property type="match status" value="1"/>
</dbReference>
<dbReference type="Gene3D" id="1.10.260.40">
    <property type="entry name" value="lambda repressor-like DNA-binding domains"/>
    <property type="match status" value="1"/>
</dbReference>
<proteinExistence type="predicted"/>
<dbReference type="InterPro" id="IPR010982">
    <property type="entry name" value="Lambda_DNA-bd_dom_sf"/>
</dbReference>
<dbReference type="SUPFAM" id="SSF47413">
    <property type="entry name" value="lambda repressor-like DNA-binding domains"/>
    <property type="match status" value="1"/>
</dbReference>
<evidence type="ECO:0000259" key="1">
    <source>
        <dbReference type="PROSITE" id="PS50943"/>
    </source>
</evidence>
<organism evidence="2 3">
    <name type="scientific">Flavonifractor plautii</name>
    <name type="common">Fusobacterium plautii</name>
    <dbReference type="NCBI Taxonomy" id="292800"/>
    <lineage>
        <taxon>Bacteria</taxon>
        <taxon>Bacillati</taxon>
        <taxon>Bacillota</taxon>
        <taxon>Clostridia</taxon>
        <taxon>Eubacteriales</taxon>
        <taxon>Oscillospiraceae</taxon>
        <taxon>Flavonifractor</taxon>
    </lineage>
</organism>
<reference evidence="2 3" key="1">
    <citation type="journal article" date="2019" name="Nat. Med.">
        <title>A library of human gut bacterial isolates paired with longitudinal multiomics data enables mechanistic microbiome research.</title>
        <authorList>
            <person name="Poyet M."/>
            <person name="Groussin M."/>
            <person name="Gibbons S.M."/>
            <person name="Avila-Pacheco J."/>
            <person name="Jiang X."/>
            <person name="Kearney S.M."/>
            <person name="Perrotta A.R."/>
            <person name="Berdy B."/>
            <person name="Zhao S."/>
            <person name="Lieberman T.D."/>
            <person name="Swanson P.K."/>
            <person name="Smith M."/>
            <person name="Roesemann S."/>
            <person name="Alexander J.E."/>
            <person name="Rich S.A."/>
            <person name="Livny J."/>
            <person name="Vlamakis H."/>
            <person name="Clish C."/>
            <person name="Bullock K."/>
            <person name="Deik A."/>
            <person name="Scott J."/>
            <person name="Pierce K.A."/>
            <person name="Xavier R.J."/>
            <person name="Alm E.J."/>
        </authorList>
    </citation>
    <scope>NUCLEOTIDE SEQUENCE [LARGE SCALE GENOMIC DNA]</scope>
    <source>
        <strain evidence="2 3">BIOML-A5</strain>
    </source>
</reference>
<evidence type="ECO:0000313" key="2">
    <source>
        <dbReference type="EMBL" id="MSB51353.1"/>
    </source>
</evidence>
<feature type="domain" description="HTH cro/C1-type" evidence="1">
    <location>
        <begin position="11"/>
        <end position="66"/>
    </location>
</feature>
<dbReference type="Proteomes" id="UP000429811">
    <property type="component" value="Unassembled WGS sequence"/>
</dbReference>
<gene>
    <name evidence="2" type="ORF">GKE90_22230</name>
</gene>
<name>A0A6I2RR15_FLAPL</name>
<dbReference type="GO" id="GO:0003677">
    <property type="term" value="F:DNA binding"/>
    <property type="evidence" value="ECO:0007669"/>
    <property type="project" value="InterPro"/>
</dbReference>
<dbReference type="EMBL" id="WKPO01000080">
    <property type="protein sequence ID" value="MSB51353.1"/>
    <property type="molecule type" value="Genomic_DNA"/>
</dbReference>
<accession>A0A6I2RR15</accession>
<sequence>MKTHISVQERLRDLRVERGLKLEELAEQVGLSKSALGSYENDEDKEINHGSLLKLAGFYQVTVDYLLGLTDNRDYLDTPLAELHLTDEAVALLKSGRVNNRLLCEMMAHKDFIRLLADIEIYVDRVASMQVQSLNAYVDVVRQEIIDRYQPGEDDPHLRVLRAAHLDEDEYFSQLVSEDLRRVIQDIRAAHKGDSEGAPVNSVAEELRQDIEDAMNFKGSDLERQAILYCKRLGINYSKLTETEFRQLIHILNKSSILKTHGSRRKKRK</sequence>